<evidence type="ECO:0000256" key="4">
    <source>
        <dbReference type="PROSITE-ProRule" id="PRU00027"/>
    </source>
</evidence>
<evidence type="ECO:0000256" key="5">
    <source>
        <dbReference type="SAM" id="MobiDB-lite"/>
    </source>
</evidence>
<protein>
    <submittedName>
        <fullName evidence="7">BED-type domain-containing protein</fullName>
    </submittedName>
</protein>
<evidence type="ECO:0000313" key="7">
    <source>
        <dbReference type="EMBL" id="KAF0721192.1"/>
    </source>
</evidence>
<name>A0A6G0W2S7_APHCR</name>
<evidence type="ECO:0000259" key="6">
    <source>
        <dbReference type="PROSITE" id="PS50808"/>
    </source>
</evidence>
<feature type="compositionally biased region" description="Polar residues" evidence="5">
    <location>
        <begin position="65"/>
        <end position="96"/>
    </location>
</feature>
<organism evidence="7 8">
    <name type="scientific">Aphis craccivora</name>
    <name type="common">Cowpea aphid</name>
    <dbReference type="NCBI Taxonomy" id="307492"/>
    <lineage>
        <taxon>Eukaryota</taxon>
        <taxon>Metazoa</taxon>
        <taxon>Ecdysozoa</taxon>
        <taxon>Arthropoda</taxon>
        <taxon>Hexapoda</taxon>
        <taxon>Insecta</taxon>
        <taxon>Pterygota</taxon>
        <taxon>Neoptera</taxon>
        <taxon>Paraneoptera</taxon>
        <taxon>Hemiptera</taxon>
        <taxon>Sternorrhyncha</taxon>
        <taxon>Aphidomorpha</taxon>
        <taxon>Aphidoidea</taxon>
        <taxon>Aphididae</taxon>
        <taxon>Aphidini</taxon>
        <taxon>Aphis</taxon>
        <taxon>Aphis</taxon>
    </lineage>
</organism>
<evidence type="ECO:0000256" key="2">
    <source>
        <dbReference type="ARBA" id="ARBA00022771"/>
    </source>
</evidence>
<feature type="non-terminal residue" evidence="7">
    <location>
        <position position="551"/>
    </location>
</feature>
<evidence type="ECO:0000256" key="1">
    <source>
        <dbReference type="ARBA" id="ARBA00022723"/>
    </source>
</evidence>
<dbReference type="GO" id="GO:0003677">
    <property type="term" value="F:DNA binding"/>
    <property type="evidence" value="ECO:0007669"/>
    <property type="project" value="InterPro"/>
</dbReference>
<proteinExistence type="predicted"/>
<evidence type="ECO:0000256" key="3">
    <source>
        <dbReference type="ARBA" id="ARBA00022833"/>
    </source>
</evidence>
<feature type="region of interest" description="Disordered" evidence="5">
    <location>
        <begin position="65"/>
        <end position="115"/>
    </location>
</feature>
<keyword evidence="3" id="KW-0862">Zinc</keyword>
<keyword evidence="2 4" id="KW-0863">Zinc-finger</keyword>
<keyword evidence="1" id="KW-0479">Metal-binding</keyword>
<feature type="non-terminal residue" evidence="7">
    <location>
        <position position="1"/>
    </location>
</feature>
<dbReference type="GO" id="GO:0008270">
    <property type="term" value="F:zinc ion binding"/>
    <property type="evidence" value="ECO:0007669"/>
    <property type="project" value="UniProtKB-KW"/>
</dbReference>
<reference evidence="7 8" key="1">
    <citation type="submission" date="2019-08" db="EMBL/GenBank/DDBJ databases">
        <title>Whole genome of Aphis craccivora.</title>
        <authorList>
            <person name="Voronova N.V."/>
            <person name="Shulinski R.S."/>
            <person name="Bandarenka Y.V."/>
            <person name="Zhorov D.G."/>
            <person name="Warner D."/>
        </authorList>
    </citation>
    <scope>NUCLEOTIDE SEQUENCE [LARGE SCALE GENOMIC DNA]</scope>
    <source>
        <strain evidence="7">180601</strain>
        <tissue evidence="7">Whole Body</tissue>
    </source>
</reference>
<dbReference type="PROSITE" id="PS50808">
    <property type="entry name" value="ZF_BED"/>
    <property type="match status" value="1"/>
</dbReference>
<dbReference type="Proteomes" id="UP000478052">
    <property type="component" value="Unassembled WGS sequence"/>
</dbReference>
<sequence>IKDKFTGRRRGDIWKYYSEVSPDENGLKSKSKRAKCKRCNTEMTALVARMKNHYYNTCSINNVDSTFQSDDTSTRNSDVPNMDEPSTSQDSTIHTVTTKKRSVSPFSNRTKVTQTKVTQTNNHAYGKRNIGSESLMNQFVIRTSQHEKKTVGLTSYTPPNHFKIGNELLNEVYDQVSVNTKEGLAGKTVCMALDGWSNVHNESIICICVTEMTEGCVYLLETIDTLDNSHTWDYLVSMTESAILSCEKFGCIVSSVVTDNAANMSKMRRNLAMSEKLQNKQIITYGCSAHMLNLLAHDIEAPGIKSHIKTIFKYFRNSHYFGAKYRVEGGKTLVMPQDVRRNTLADTIQCYLDNWHLLYKIYDENRSAVDGTIFAKIKDIETKSIAEEYLIKLKKIAMSLDKIQADCCTISEATHIWLDLKTFFEIEVCSSEMLKFFTNRFEKAISEYHYLAYILDPRYIGEKLTEEQLDSTMNYVSINHPEIMDEIITFQAQGFPFKSYLFNENIVLKIKPLTWWIALEKNLTKEMNEKVKQLFTSCASSAGIERIFSTY</sequence>
<evidence type="ECO:0000313" key="8">
    <source>
        <dbReference type="Proteomes" id="UP000478052"/>
    </source>
</evidence>
<dbReference type="OrthoDB" id="7322588at2759"/>
<dbReference type="InterPro" id="IPR007021">
    <property type="entry name" value="DUF659"/>
</dbReference>
<comment type="caution">
    <text evidence="7">The sequence shown here is derived from an EMBL/GenBank/DDBJ whole genome shotgun (WGS) entry which is preliminary data.</text>
</comment>
<accession>A0A6G0W2S7</accession>
<keyword evidence="8" id="KW-1185">Reference proteome</keyword>
<dbReference type="SUPFAM" id="SSF53098">
    <property type="entry name" value="Ribonuclease H-like"/>
    <property type="match status" value="1"/>
</dbReference>
<dbReference type="InterPro" id="IPR012337">
    <property type="entry name" value="RNaseH-like_sf"/>
</dbReference>
<dbReference type="AlphaFoldDB" id="A0A6G0W2S7"/>
<gene>
    <name evidence="7" type="ORF">FWK35_00031945</name>
</gene>
<dbReference type="EMBL" id="VUJU01009272">
    <property type="protein sequence ID" value="KAF0721192.1"/>
    <property type="molecule type" value="Genomic_DNA"/>
</dbReference>
<feature type="domain" description="BED-type" evidence="6">
    <location>
        <begin position="8"/>
        <end position="65"/>
    </location>
</feature>
<dbReference type="Pfam" id="PF04937">
    <property type="entry name" value="DUF659"/>
    <property type="match status" value="1"/>
</dbReference>
<dbReference type="InterPro" id="IPR003656">
    <property type="entry name" value="Znf_BED"/>
</dbReference>